<sequence>MCDSEYIALQDHAQARKMGVKGPREPSWPITPRYHAIAIILRYILIVLRNRILQTVDYLDMRKNLIAVHMIKTSLAALHDVLLAAGPYHPIPAEPSRTTAKVVRKGNFARCAWYAPSPGISQTY</sequence>
<protein>
    <submittedName>
        <fullName evidence="2">Transposase IS4 family protein</fullName>
    </submittedName>
</protein>
<organism evidence="1 2">
    <name type="scientific">Heterorhabditis bacteriophora</name>
    <name type="common">Entomopathogenic nematode worm</name>
    <dbReference type="NCBI Taxonomy" id="37862"/>
    <lineage>
        <taxon>Eukaryota</taxon>
        <taxon>Metazoa</taxon>
        <taxon>Ecdysozoa</taxon>
        <taxon>Nematoda</taxon>
        <taxon>Chromadorea</taxon>
        <taxon>Rhabditida</taxon>
        <taxon>Rhabditina</taxon>
        <taxon>Rhabditomorpha</taxon>
        <taxon>Strongyloidea</taxon>
        <taxon>Heterorhabditidae</taxon>
        <taxon>Heterorhabditis</taxon>
    </lineage>
</organism>
<name>A0A1I7X337_HETBA</name>
<dbReference type="WBParaSite" id="Hba_11906">
    <property type="protein sequence ID" value="Hba_11906"/>
    <property type="gene ID" value="Hba_11906"/>
</dbReference>
<dbReference type="Proteomes" id="UP000095283">
    <property type="component" value="Unplaced"/>
</dbReference>
<reference evidence="2" key="1">
    <citation type="submission" date="2016-11" db="UniProtKB">
        <authorList>
            <consortium name="WormBaseParasite"/>
        </authorList>
    </citation>
    <scope>IDENTIFICATION</scope>
</reference>
<accession>A0A1I7X337</accession>
<proteinExistence type="predicted"/>
<evidence type="ECO:0000313" key="1">
    <source>
        <dbReference type="Proteomes" id="UP000095283"/>
    </source>
</evidence>
<evidence type="ECO:0000313" key="2">
    <source>
        <dbReference type="WBParaSite" id="Hba_11906"/>
    </source>
</evidence>
<keyword evidence="1" id="KW-1185">Reference proteome</keyword>
<dbReference type="AlphaFoldDB" id="A0A1I7X337"/>